<dbReference type="SUPFAM" id="SSF49879">
    <property type="entry name" value="SMAD/FHA domain"/>
    <property type="match status" value="1"/>
</dbReference>
<dbReference type="InterPro" id="IPR008984">
    <property type="entry name" value="SMAD_FHA_dom_sf"/>
</dbReference>
<evidence type="ECO:0000313" key="3">
    <source>
        <dbReference type="EMBL" id="MBC2665270.1"/>
    </source>
</evidence>
<dbReference type="Gene3D" id="3.60.40.10">
    <property type="entry name" value="PPM-type phosphatase domain"/>
    <property type="match status" value="1"/>
</dbReference>
<dbReference type="SMART" id="SM00240">
    <property type="entry name" value="FHA"/>
    <property type="match status" value="1"/>
</dbReference>
<dbReference type="PANTHER" id="PTHR43156">
    <property type="entry name" value="STAGE II SPORULATION PROTEIN E-RELATED"/>
    <property type="match status" value="1"/>
</dbReference>
<dbReference type="Gene3D" id="2.60.200.20">
    <property type="match status" value="1"/>
</dbReference>
<evidence type="ECO:0000256" key="1">
    <source>
        <dbReference type="ARBA" id="ARBA00022801"/>
    </source>
</evidence>
<dbReference type="Pfam" id="PF07228">
    <property type="entry name" value="SpoIIE"/>
    <property type="match status" value="1"/>
</dbReference>
<proteinExistence type="predicted"/>
<feature type="domain" description="FHA" evidence="2">
    <location>
        <begin position="46"/>
        <end position="95"/>
    </location>
</feature>
<evidence type="ECO:0000313" key="4">
    <source>
        <dbReference type="Proteomes" id="UP000566813"/>
    </source>
</evidence>
<dbReference type="GO" id="GO:0016791">
    <property type="term" value="F:phosphatase activity"/>
    <property type="evidence" value="ECO:0007669"/>
    <property type="project" value="TreeGrafter"/>
</dbReference>
<keyword evidence="1" id="KW-0378">Hydrolase</keyword>
<dbReference type="SMART" id="SM00331">
    <property type="entry name" value="PP2C_SIG"/>
    <property type="match status" value="1"/>
</dbReference>
<dbReference type="AlphaFoldDB" id="A0A7X1FQT4"/>
<dbReference type="InterPro" id="IPR052016">
    <property type="entry name" value="Bact_Sigma-Reg"/>
</dbReference>
<dbReference type="PROSITE" id="PS50006">
    <property type="entry name" value="FHA_DOMAIN"/>
    <property type="match status" value="1"/>
</dbReference>
<dbReference type="InterPro" id="IPR036457">
    <property type="entry name" value="PPM-type-like_dom_sf"/>
</dbReference>
<protein>
    <submittedName>
        <fullName evidence="3">SpoIIE family protein phosphatase</fullName>
    </submittedName>
</protein>
<reference evidence="3 4" key="1">
    <citation type="submission" date="2020-08" db="EMBL/GenBank/DDBJ databases">
        <title>The genome sequence of type strain Novosphingobium flavum NBRC 111647.</title>
        <authorList>
            <person name="Liu Y."/>
        </authorList>
    </citation>
    <scope>NUCLEOTIDE SEQUENCE [LARGE SCALE GENOMIC DNA]</scope>
    <source>
        <strain evidence="3 4">NBRC 111647</strain>
    </source>
</reference>
<dbReference type="RefSeq" id="WP_185663523.1">
    <property type="nucleotide sequence ID" value="NZ_JACLAW010000004.1"/>
</dbReference>
<gene>
    <name evidence="3" type="ORF">H7F51_07045</name>
</gene>
<dbReference type="EMBL" id="JACLAW010000004">
    <property type="protein sequence ID" value="MBC2665270.1"/>
    <property type="molecule type" value="Genomic_DNA"/>
</dbReference>
<sequence length="371" mass="40838">MEEHEQTQIVTRAGAIDLIRGDRLHCLELSLGEEIERRFVVGPLGVKIGRTAPSDIVIADSEISRAHCMVALLNDELLVSDLNSTNGTFVDGERVTAVRTLPVGSVLQVGNRSFKHEWRTRAEIEQSNDFDRDLHKAAAYVKALLPPPVEEGPIRVKWFYKPSAKLGGDAFGYGPLGEGKSVCYLIDVAGHGTGAAMHAVAIMNQLRQKSLPNTDMARPELVLSTLNELFQMEDHAGLYFTIWYGVYDRETRWLSFASGGHHPAYLVSADGAEFTPLHTRNVIIGAMPAMPFTQASVLVPPGASICLFSDGVFEIVDKDGLQWTIGTFIDLLRDRDAGYLGDPQKIYRAIAARAQPHTLDDDFSFVVATFE</sequence>
<name>A0A7X1FQT4_9SPHN</name>
<evidence type="ECO:0000259" key="2">
    <source>
        <dbReference type="PROSITE" id="PS50006"/>
    </source>
</evidence>
<dbReference type="InterPro" id="IPR000253">
    <property type="entry name" value="FHA_dom"/>
</dbReference>
<comment type="caution">
    <text evidence="3">The sequence shown here is derived from an EMBL/GenBank/DDBJ whole genome shotgun (WGS) entry which is preliminary data.</text>
</comment>
<dbReference type="InterPro" id="IPR001932">
    <property type="entry name" value="PPM-type_phosphatase-like_dom"/>
</dbReference>
<dbReference type="Pfam" id="PF00498">
    <property type="entry name" value="FHA"/>
    <property type="match status" value="1"/>
</dbReference>
<dbReference type="SUPFAM" id="SSF81606">
    <property type="entry name" value="PP2C-like"/>
    <property type="match status" value="1"/>
</dbReference>
<dbReference type="CDD" id="cd00060">
    <property type="entry name" value="FHA"/>
    <property type="match status" value="1"/>
</dbReference>
<keyword evidence="4" id="KW-1185">Reference proteome</keyword>
<accession>A0A7X1FQT4</accession>
<organism evidence="3 4">
    <name type="scientific">Novosphingobium flavum</name>
    <dbReference type="NCBI Taxonomy" id="1778672"/>
    <lineage>
        <taxon>Bacteria</taxon>
        <taxon>Pseudomonadati</taxon>
        <taxon>Pseudomonadota</taxon>
        <taxon>Alphaproteobacteria</taxon>
        <taxon>Sphingomonadales</taxon>
        <taxon>Sphingomonadaceae</taxon>
        <taxon>Novosphingobium</taxon>
    </lineage>
</organism>
<dbReference type="Proteomes" id="UP000566813">
    <property type="component" value="Unassembled WGS sequence"/>
</dbReference>
<dbReference type="PANTHER" id="PTHR43156:SF2">
    <property type="entry name" value="STAGE II SPORULATION PROTEIN E"/>
    <property type="match status" value="1"/>
</dbReference>